<protein>
    <submittedName>
        <fullName evidence="1">Uncharacterized protein</fullName>
    </submittedName>
</protein>
<evidence type="ECO:0000313" key="2">
    <source>
        <dbReference type="Proteomes" id="UP000502035"/>
    </source>
</evidence>
<organism evidence="1 2">
    <name type="scientific">Nocardioides piscis</name>
    <dbReference type="NCBI Taxonomy" id="2714938"/>
    <lineage>
        <taxon>Bacteria</taxon>
        <taxon>Bacillati</taxon>
        <taxon>Actinomycetota</taxon>
        <taxon>Actinomycetes</taxon>
        <taxon>Propionibacteriales</taxon>
        <taxon>Nocardioidaceae</taxon>
        <taxon>Nocardioides</taxon>
    </lineage>
</organism>
<evidence type="ECO:0000313" key="1">
    <source>
        <dbReference type="EMBL" id="QIK76113.1"/>
    </source>
</evidence>
<accession>A0A6G7YH37</accession>
<sequence>MTAVSIESRTVALSELIEAADWFAERARLQELRRDEARPGTGPHHLHAHSATIWRQAERQIRDRILALAGPGPSDDVGA</sequence>
<proteinExistence type="predicted"/>
<dbReference type="KEGG" id="npi:G7071_12415"/>
<dbReference type="AlphaFoldDB" id="A0A6G7YH37"/>
<dbReference type="EMBL" id="CP049866">
    <property type="protein sequence ID" value="QIK76113.1"/>
    <property type="molecule type" value="Genomic_DNA"/>
</dbReference>
<keyword evidence="2" id="KW-1185">Reference proteome</keyword>
<dbReference type="Proteomes" id="UP000502035">
    <property type="component" value="Chromosome"/>
</dbReference>
<gene>
    <name evidence="1" type="ORF">G7071_12415</name>
</gene>
<name>A0A6G7YH37_9ACTN</name>
<reference evidence="1 2" key="1">
    <citation type="submission" date="2020-03" db="EMBL/GenBank/DDBJ databases">
        <title>Nocardioides sp. nov., isolated from fish.</title>
        <authorList>
            <person name="Hyun D.-W."/>
            <person name="Bae J.-W."/>
        </authorList>
    </citation>
    <scope>NUCLEOTIDE SEQUENCE [LARGE SCALE GENOMIC DNA]</scope>
    <source>
        <strain evidence="1 2">HDW12A</strain>
    </source>
</reference>
<dbReference type="RefSeq" id="WP_166319239.1">
    <property type="nucleotide sequence ID" value="NZ_CP049866.1"/>
</dbReference>